<feature type="transmembrane region" description="Helical" evidence="1">
    <location>
        <begin position="39"/>
        <end position="69"/>
    </location>
</feature>
<dbReference type="AlphaFoldDB" id="A0A927HCH5"/>
<dbReference type="EMBL" id="JACXSI010000039">
    <property type="protein sequence ID" value="MBD3109627.1"/>
    <property type="molecule type" value="Genomic_DNA"/>
</dbReference>
<keyword evidence="3" id="KW-1185">Reference proteome</keyword>
<proteinExistence type="predicted"/>
<dbReference type="InterPro" id="IPR025356">
    <property type="entry name" value="DUF4260"/>
</dbReference>
<keyword evidence="1" id="KW-0812">Transmembrane</keyword>
<protein>
    <submittedName>
        <fullName evidence="2">DUF4260 family protein</fullName>
    </submittedName>
</protein>
<reference evidence="2" key="1">
    <citation type="submission" date="2020-09" db="EMBL/GenBank/DDBJ databases">
        <title>Bacillus faecalis sp. nov., a moderately halophilic bacterium isolated from cow faeces.</title>
        <authorList>
            <person name="Jiang L."/>
            <person name="Lee J."/>
        </authorList>
    </citation>
    <scope>NUCLEOTIDE SEQUENCE</scope>
    <source>
        <strain evidence="2">AGMB 02131</strain>
    </source>
</reference>
<dbReference type="Proteomes" id="UP000602076">
    <property type="component" value="Unassembled WGS sequence"/>
</dbReference>
<dbReference type="Pfam" id="PF14079">
    <property type="entry name" value="DUF4260"/>
    <property type="match status" value="1"/>
</dbReference>
<sequence>MRLGLAFFIILKCGRIIYERGRNPRIQLDSKIGAVIYNIGHSFILPILMLLLYVFFLNDALLMIALIWFAHIFMDRLFGFGLKYQNDFKETHIQKISDF</sequence>
<name>A0A927HCH5_9BACI</name>
<evidence type="ECO:0000313" key="2">
    <source>
        <dbReference type="EMBL" id="MBD3109627.1"/>
    </source>
</evidence>
<keyword evidence="1" id="KW-1133">Transmembrane helix</keyword>
<evidence type="ECO:0000313" key="3">
    <source>
        <dbReference type="Proteomes" id="UP000602076"/>
    </source>
</evidence>
<keyword evidence="1" id="KW-0472">Membrane</keyword>
<accession>A0A927HCH5</accession>
<gene>
    <name evidence="2" type="ORF">IEO70_14865</name>
</gene>
<evidence type="ECO:0000256" key="1">
    <source>
        <dbReference type="SAM" id="Phobius"/>
    </source>
</evidence>
<comment type="caution">
    <text evidence="2">The sequence shown here is derived from an EMBL/GenBank/DDBJ whole genome shotgun (WGS) entry which is preliminary data.</text>
</comment>
<organism evidence="2 3">
    <name type="scientific">Peribacillus faecalis</name>
    <dbReference type="NCBI Taxonomy" id="2772559"/>
    <lineage>
        <taxon>Bacteria</taxon>
        <taxon>Bacillati</taxon>
        <taxon>Bacillota</taxon>
        <taxon>Bacilli</taxon>
        <taxon>Bacillales</taxon>
        <taxon>Bacillaceae</taxon>
        <taxon>Peribacillus</taxon>
    </lineage>
</organism>